<feature type="compositionally biased region" description="Pro residues" evidence="1">
    <location>
        <begin position="1060"/>
        <end position="1071"/>
    </location>
</feature>
<feature type="compositionally biased region" description="Polar residues" evidence="1">
    <location>
        <begin position="591"/>
        <end position="602"/>
    </location>
</feature>
<dbReference type="PROSITE" id="PS51257">
    <property type="entry name" value="PROKAR_LIPOPROTEIN"/>
    <property type="match status" value="1"/>
</dbReference>
<evidence type="ECO:0008006" key="4">
    <source>
        <dbReference type="Google" id="ProtNLM"/>
    </source>
</evidence>
<evidence type="ECO:0000313" key="3">
    <source>
        <dbReference type="Proteomes" id="UP000245956"/>
    </source>
</evidence>
<gene>
    <name evidence="2" type="ORF">PCL_04279</name>
</gene>
<feature type="compositionally biased region" description="Low complexity" evidence="1">
    <location>
        <begin position="577"/>
        <end position="590"/>
    </location>
</feature>
<name>A0A2U3DY04_PURLI</name>
<dbReference type="AlphaFoldDB" id="A0A2U3DY04"/>
<feature type="region of interest" description="Disordered" evidence="1">
    <location>
        <begin position="290"/>
        <end position="322"/>
    </location>
</feature>
<organism evidence="2 3">
    <name type="scientific">Purpureocillium lilacinum</name>
    <name type="common">Paecilomyces lilacinus</name>
    <dbReference type="NCBI Taxonomy" id="33203"/>
    <lineage>
        <taxon>Eukaryota</taxon>
        <taxon>Fungi</taxon>
        <taxon>Dikarya</taxon>
        <taxon>Ascomycota</taxon>
        <taxon>Pezizomycotina</taxon>
        <taxon>Sordariomycetes</taxon>
        <taxon>Hypocreomycetidae</taxon>
        <taxon>Hypocreales</taxon>
        <taxon>Ophiocordycipitaceae</taxon>
        <taxon>Purpureocillium</taxon>
    </lineage>
</organism>
<feature type="compositionally biased region" description="Acidic residues" evidence="1">
    <location>
        <begin position="382"/>
        <end position="395"/>
    </location>
</feature>
<feature type="region of interest" description="Disordered" evidence="1">
    <location>
        <begin position="569"/>
        <end position="602"/>
    </location>
</feature>
<feature type="region of interest" description="Disordered" evidence="1">
    <location>
        <begin position="508"/>
        <end position="536"/>
    </location>
</feature>
<feature type="compositionally biased region" description="Low complexity" evidence="1">
    <location>
        <begin position="358"/>
        <end position="376"/>
    </location>
</feature>
<protein>
    <recommendedName>
        <fullName evidence="4">Phosphatidylcholine-sterol O-acyltransferase-like protein</fullName>
    </recommendedName>
</protein>
<proteinExistence type="predicted"/>
<accession>A0A2U3DY04</accession>
<dbReference type="InterPro" id="IPR029058">
    <property type="entry name" value="AB_hydrolase_fold"/>
</dbReference>
<dbReference type="EMBL" id="LCWV01000020">
    <property type="protein sequence ID" value="PWI67117.1"/>
    <property type="molecule type" value="Genomic_DNA"/>
</dbReference>
<dbReference type="Gene3D" id="3.40.50.1820">
    <property type="entry name" value="alpha/beta hydrolase"/>
    <property type="match status" value="1"/>
</dbReference>
<feature type="region of interest" description="Disordered" evidence="1">
    <location>
        <begin position="76"/>
        <end position="110"/>
    </location>
</feature>
<sequence length="1211" mass="129677">MRCIAPSTSAVGAGSCLPESSPFARSSLLAMEPSDVFLGRALPVGYASEFLHCSLPVVKGASLEYVLETNSIHGGANRLPAERSGRGGQVRRTRELQATPGKLTSDHHGPNFPAGKSRSFIHFINNPTRLATWSRTKSISNGQNFSWPTRSVRPDKARPGSCAAAAFTAAWSQSGRLGVAAAPEQPPAVSSALFFWGRAAVCAEFGQNPTHTSPLINQQASALRHGRRWCHNRSTVATLNCGLARSSGPIVRTLWWPLGSLRSKLATPLLPHLAISSAVSRLSLANPPLLTSPTSAHSPKRQDVSQHCSSSPPYHLERRPLRPSPCCTNSTLLDFSGRAMSVANSPGHLGPSHTSHIPLSESQSQSQPQEELQEQPGTISDTLDDDEDSAFEDQDGAQAALQPAISSAASHLTSCQTPAVEKAAVLEAAPGGGLFDSAIAEAEGEDDEQGPPEPLQPVAVLPAAQAAPSTRPNLNLGRLPSTQGHGAHALPSPWVSGPKGFIVDDKAGRSSQTRGVLSSAFGPTRQRRSRSAGQEALKRLSKAFPSINMPTHLLPSLPSSFFSSFTGDHKPGHASISRSATTRSPPSTTALHQSKQPQGNRMNSQIERPMLTGTQTPPPAQSRPPVLRKVTSDDSILYHSLSRASSLGDDDRFQDVREMVNIRFMAIRDSLPDVPNFRMPSLPKLNAGSRMSSISLNGFFASSTDDTSGSRQATVDRAAAAGNMQTPETKGVPLNPLDRVLNELEGDIVVLGGYRGSVLRSADPPHQQLWAPVKLGFNLRKANLEVGLEDEDEATMEDRIIPSGMLKHIGPVDISRKLFKRLRSCANARNGKLRVWDYGYDWRLSPALSAHKLRKFLAGLPSNQPGVARDSRGAIVIAHSLGGLITRHVVNQQPDLFAGVLYAGVPQRCINILGPFRNGDAVLFNEKLLTAQVNFSIRTSFVLLPDDGFCFVDKETGEEYPVDFFDADDWIKWRLSPCVATALPAYNRDKQQAASPLSSLFPNSLLNSGRFDKKLDGAETGDVNEKRPGQGIMDVALGGKDRAIAPQLNAEAPGTGSAAPLPPSPPPSPPAPERERYVSYLRRTLAATKKFRSELAHTSAYESANAYPPHAVLYGKTIPTVYAAQVSGRAAIPCADAYDNLLFRAGDGVVLAREAMLPQGYALVRGGRVSTERGHLTMLGDLPAVGRALEALVRGRRKGIGLGTGETDDST</sequence>
<feature type="region of interest" description="Disordered" evidence="1">
    <location>
        <begin position="1050"/>
        <end position="1074"/>
    </location>
</feature>
<dbReference type="SUPFAM" id="SSF53474">
    <property type="entry name" value="alpha/beta-Hydrolases"/>
    <property type="match status" value="1"/>
</dbReference>
<evidence type="ECO:0000313" key="2">
    <source>
        <dbReference type="EMBL" id="PWI67117.1"/>
    </source>
</evidence>
<feature type="region of interest" description="Disordered" evidence="1">
    <location>
        <begin position="342"/>
        <end position="397"/>
    </location>
</feature>
<dbReference type="Proteomes" id="UP000245956">
    <property type="component" value="Unassembled WGS sequence"/>
</dbReference>
<reference evidence="2 3" key="1">
    <citation type="journal article" date="2016" name="Front. Microbiol.">
        <title>Genome and transcriptome sequences reveal the specific parasitism of the nematophagous Purpureocillium lilacinum 36-1.</title>
        <authorList>
            <person name="Xie J."/>
            <person name="Li S."/>
            <person name="Mo C."/>
            <person name="Xiao X."/>
            <person name="Peng D."/>
            <person name="Wang G."/>
            <person name="Xiao Y."/>
        </authorList>
    </citation>
    <scope>NUCLEOTIDE SEQUENCE [LARGE SCALE GENOMIC DNA]</scope>
    <source>
        <strain evidence="2 3">36-1</strain>
    </source>
</reference>
<comment type="caution">
    <text evidence="2">The sequence shown here is derived from an EMBL/GenBank/DDBJ whole genome shotgun (WGS) entry which is preliminary data.</text>
</comment>
<evidence type="ECO:0000256" key="1">
    <source>
        <dbReference type="SAM" id="MobiDB-lite"/>
    </source>
</evidence>
<dbReference type="PANTHER" id="PTHR11440">
    <property type="entry name" value="LECITHIN-CHOLESTEROL ACYLTRANSFERASE-RELATED"/>
    <property type="match status" value="1"/>
</dbReference>